<dbReference type="Gene3D" id="3.90.550.10">
    <property type="entry name" value="Spore Coat Polysaccharide Biosynthesis Protein SpsA, Chain A"/>
    <property type="match status" value="1"/>
</dbReference>
<accession>A0A645C0C6</accession>
<evidence type="ECO:0000313" key="10">
    <source>
        <dbReference type="EMBL" id="MPM71220.1"/>
    </source>
</evidence>
<sequence>MDKTISIVIPVYNEEESLPILYERLKSVLGMLKYRFEIIFVDDGSKDGSMEIIRKFGLTDPLVSYISLSRNFGKEIAMAAGLDFAAGDAVIMMDADLQDPPELIGQMISYWENGYDDVYAKRISREGESFIKKASSYLFYRILKKMTRVEIHEDTGDFRLLSRRAVEAVKGIREHHRYTKGYFDWIGFEKKEILFHRDPRVAGKTKWNSVSLMNLAIEGFTSFSILPLRIATFLGGATLIGSVVYLIYVLAGLSLHFGTFDGYCAALFLIVVLNGFLLVCVGILGEYLGRIFNETKCRPLYYIKEQRTGKRT</sequence>
<feature type="domain" description="Glycosyltransferase 2-like" evidence="9">
    <location>
        <begin position="6"/>
        <end position="168"/>
    </location>
</feature>
<dbReference type="PANTHER" id="PTHR48090">
    <property type="entry name" value="UNDECAPRENYL-PHOSPHATE 4-DEOXY-4-FORMAMIDO-L-ARABINOSE TRANSFERASE-RELATED"/>
    <property type="match status" value="1"/>
</dbReference>
<evidence type="ECO:0000256" key="8">
    <source>
        <dbReference type="SAM" id="Phobius"/>
    </source>
</evidence>
<dbReference type="FunFam" id="3.90.550.10:FF:000079">
    <property type="entry name" value="Probable glycosyl transferase"/>
    <property type="match status" value="1"/>
</dbReference>
<dbReference type="PANTHER" id="PTHR48090:SF8">
    <property type="entry name" value="GLYCOSYLTRANSFERASE CSBB-RELATED"/>
    <property type="match status" value="1"/>
</dbReference>
<dbReference type="InterPro" id="IPR029044">
    <property type="entry name" value="Nucleotide-diphossugar_trans"/>
</dbReference>
<evidence type="ECO:0000256" key="1">
    <source>
        <dbReference type="ARBA" id="ARBA00004651"/>
    </source>
</evidence>
<feature type="transmembrane region" description="Helical" evidence="8">
    <location>
        <begin position="265"/>
        <end position="288"/>
    </location>
</feature>
<protein>
    <submittedName>
        <fullName evidence="10">Putative glycosyltransferase</fullName>
        <ecNumber evidence="10">2.4.-.-</ecNumber>
    </submittedName>
</protein>
<gene>
    <name evidence="10" type="ORF">SDC9_118183</name>
</gene>
<evidence type="ECO:0000256" key="6">
    <source>
        <dbReference type="ARBA" id="ARBA00022989"/>
    </source>
</evidence>
<dbReference type="GO" id="GO:0016757">
    <property type="term" value="F:glycosyltransferase activity"/>
    <property type="evidence" value="ECO:0007669"/>
    <property type="project" value="UniProtKB-KW"/>
</dbReference>
<proteinExistence type="predicted"/>
<organism evidence="10">
    <name type="scientific">bioreactor metagenome</name>
    <dbReference type="NCBI Taxonomy" id="1076179"/>
    <lineage>
        <taxon>unclassified sequences</taxon>
        <taxon>metagenomes</taxon>
        <taxon>ecological metagenomes</taxon>
    </lineage>
</organism>
<reference evidence="10" key="1">
    <citation type="submission" date="2019-08" db="EMBL/GenBank/DDBJ databases">
        <authorList>
            <person name="Kucharzyk K."/>
            <person name="Murdoch R.W."/>
            <person name="Higgins S."/>
            <person name="Loffler F."/>
        </authorList>
    </citation>
    <scope>NUCLEOTIDE SEQUENCE</scope>
</reference>
<evidence type="ECO:0000256" key="7">
    <source>
        <dbReference type="ARBA" id="ARBA00023136"/>
    </source>
</evidence>
<dbReference type="InterPro" id="IPR050256">
    <property type="entry name" value="Glycosyltransferase_2"/>
</dbReference>
<keyword evidence="4 10" id="KW-0808">Transferase</keyword>
<keyword evidence="2" id="KW-1003">Cell membrane</keyword>
<evidence type="ECO:0000259" key="9">
    <source>
        <dbReference type="Pfam" id="PF00535"/>
    </source>
</evidence>
<keyword evidence="7 8" id="KW-0472">Membrane</keyword>
<dbReference type="EC" id="2.4.-.-" evidence="10"/>
<name>A0A645C0C6_9ZZZZ</name>
<dbReference type="CDD" id="cd04187">
    <property type="entry name" value="DPM1_like_bac"/>
    <property type="match status" value="1"/>
</dbReference>
<keyword evidence="3 10" id="KW-0328">Glycosyltransferase</keyword>
<dbReference type="InterPro" id="IPR001173">
    <property type="entry name" value="Glyco_trans_2-like"/>
</dbReference>
<keyword evidence="6 8" id="KW-1133">Transmembrane helix</keyword>
<comment type="caution">
    <text evidence="10">The sequence shown here is derived from an EMBL/GenBank/DDBJ whole genome shotgun (WGS) entry which is preliminary data.</text>
</comment>
<comment type="subcellular location">
    <subcellularLocation>
        <location evidence="1">Cell membrane</location>
        <topology evidence="1">Multi-pass membrane protein</topology>
    </subcellularLocation>
</comment>
<evidence type="ECO:0000256" key="3">
    <source>
        <dbReference type="ARBA" id="ARBA00022676"/>
    </source>
</evidence>
<dbReference type="EMBL" id="VSSQ01023968">
    <property type="protein sequence ID" value="MPM71220.1"/>
    <property type="molecule type" value="Genomic_DNA"/>
</dbReference>
<evidence type="ECO:0000256" key="4">
    <source>
        <dbReference type="ARBA" id="ARBA00022679"/>
    </source>
</evidence>
<dbReference type="SUPFAM" id="SSF53448">
    <property type="entry name" value="Nucleotide-diphospho-sugar transferases"/>
    <property type="match status" value="1"/>
</dbReference>
<evidence type="ECO:0000256" key="2">
    <source>
        <dbReference type="ARBA" id="ARBA00022475"/>
    </source>
</evidence>
<dbReference type="Pfam" id="PF00535">
    <property type="entry name" value="Glycos_transf_2"/>
    <property type="match status" value="1"/>
</dbReference>
<keyword evidence="5 8" id="KW-0812">Transmembrane</keyword>
<dbReference type="AlphaFoldDB" id="A0A645C0C6"/>
<feature type="transmembrane region" description="Helical" evidence="8">
    <location>
        <begin position="230"/>
        <end position="253"/>
    </location>
</feature>
<evidence type="ECO:0000256" key="5">
    <source>
        <dbReference type="ARBA" id="ARBA00022692"/>
    </source>
</evidence>
<dbReference type="GO" id="GO:0005886">
    <property type="term" value="C:plasma membrane"/>
    <property type="evidence" value="ECO:0007669"/>
    <property type="project" value="UniProtKB-SubCell"/>
</dbReference>